<dbReference type="KEGG" id="mav:MAV_1992"/>
<dbReference type="HOGENOM" id="CLU_207880_0_0_11"/>
<dbReference type="RefSeq" id="WP_003875975.1">
    <property type="nucleotide sequence ID" value="NC_008595.1"/>
</dbReference>
<proteinExistence type="predicted"/>
<organism evidence="1 2">
    <name type="scientific">Mycobacterium avium (strain 104)</name>
    <dbReference type="NCBI Taxonomy" id="243243"/>
    <lineage>
        <taxon>Bacteria</taxon>
        <taxon>Bacillati</taxon>
        <taxon>Actinomycetota</taxon>
        <taxon>Actinomycetes</taxon>
        <taxon>Mycobacteriales</taxon>
        <taxon>Mycobacteriaceae</taxon>
        <taxon>Mycobacterium</taxon>
        <taxon>Mycobacterium avium complex (MAC)</taxon>
    </lineage>
</organism>
<gene>
    <name evidence="1" type="ordered locus">MAV_1992</name>
</gene>
<protein>
    <submittedName>
        <fullName evidence="1">Uncharacterized protein</fullName>
    </submittedName>
</protein>
<name>A0A0H3A3M2_MYCA1</name>
<sequence>MIAQAVPHIGARKYSGALRTAVPVEADPADWAEQQQLVPLPDDEYPHLGGDRRVLVTSGLGID</sequence>
<dbReference type="AlphaFoldDB" id="A0A0H3A3M2"/>
<reference evidence="1 2" key="1">
    <citation type="submission" date="2006-10" db="EMBL/GenBank/DDBJ databases">
        <authorList>
            <person name="Fleischmann R.D."/>
            <person name="Dodson R.J."/>
            <person name="Haft D.H."/>
            <person name="Merkel J.S."/>
            <person name="Nelson W.C."/>
            <person name="Fraser C.M."/>
        </authorList>
    </citation>
    <scope>NUCLEOTIDE SEQUENCE [LARGE SCALE GENOMIC DNA]</scope>
    <source>
        <strain evidence="1 2">104</strain>
    </source>
</reference>
<dbReference type="Proteomes" id="UP000001574">
    <property type="component" value="Chromosome"/>
</dbReference>
<accession>A0A0H3A3M2</accession>
<dbReference type="EMBL" id="CP000479">
    <property type="protein sequence ID" value="ABK69148.1"/>
    <property type="molecule type" value="Genomic_DNA"/>
</dbReference>
<dbReference type="GeneID" id="75269594"/>
<evidence type="ECO:0000313" key="2">
    <source>
        <dbReference type="Proteomes" id="UP000001574"/>
    </source>
</evidence>
<evidence type="ECO:0000313" key="1">
    <source>
        <dbReference type="EMBL" id="ABK69148.1"/>
    </source>
</evidence>